<evidence type="ECO:0000313" key="10">
    <source>
        <dbReference type="Proteomes" id="UP000735302"/>
    </source>
</evidence>
<evidence type="ECO:0000256" key="3">
    <source>
        <dbReference type="ARBA" id="ARBA00022692"/>
    </source>
</evidence>
<dbReference type="EMBL" id="BLXT01002453">
    <property type="protein sequence ID" value="GFN94410.1"/>
    <property type="molecule type" value="Genomic_DNA"/>
</dbReference>
<comment type="subcellular location">
    <subcellularLocation>
        <location evidence="1">Membrane</location>
        <topology evidence="1">Multi-pass membrane protein</topology>
    </subcellularLocation>
</comment>
<keyword evidence="10" id="KW-1185">Reference proteome</keyword>
<feature type="transmembrane region" description="Helical" evidence="7">
    <location>
        <begin position="302"/>
        <end position="324"/>
    </location>
</feature>
<proteinExistence type="inferred from homology"/>
<keyword evidence="6 7" id="KW-0472">Membrane</keyword>
<dbReference type="AlphaFoldDB" id="A0AAV3ZES2"/>
<dbReference type="Proteomes" id="UP000735302">
    <property type="component" value="Unassembled WGS sequence"/>
</dbReference>
<evidence type="ECO:0000256" key="7">
    <source>
        <dbReference type="RuleBase" id="RU363079"/>
    </source>
</evidence>
<comment type="caution">
    <text evidence="9">The sequence shown here is derived from an EMBL/GenBank/DDBJ whole genome shotgun (WGS) entry which is preliminary data.</text>
</comment>
<evidence type="ECO:0000256" key="4">
    <source>
        <dbReference type="ARBA" id="ARBA00022729"/>
    </source>
</evidence>
<evidence type="ECO:0000256" key="5">
    <source>
        <dbReference type="ARBA" id="ARBA00022989"/>
    </source>
</evidence>
<evidence type="ECO:0000256" key="2">
    <source>
        <dbReference type="ARBA" id="ARBA00005227"/>
    </source>
</evidence>
<dbReference type="GO" id="GO:0072657">
    <property type="term" value="P:protein localization to membrane"/>
    <property type="evidence" value="ECO:0007669"/>
    <property type="project" value="TreeGrafter"/>
</dbReference>
<evidence type="ECO:0000313" key="9">
    <source>
        <dbReference type="EMBL" id="GFN94410.1"/>
    </source>
</evidence>
<dbReference type="GO" id="GO:0016020">
    <property type="term" value="C:membrane"/>
    <property type="evidence" value="ECO:0007669"/>
    <property type="project" value="UniProtKB-SubCell"/>
</dbReference>
<accession>A0AAV3ZES2</accession>
<keyword evidence="3 7" id="KW-0812">Transmembrane</keyword>
<dbReference type="InterPro" id="IPR004240">
    <property type="entry name" value="EMP70"/>
</dbReference>
<organism evidence="9 10">
    <name type="scientific">Plakobranchus ocellatus</name>
    <dbReference type="NCBI Taxonomy" id="259542"/>
    <lineage>
        <taxon>Eukaryota</taxon>
        <taxon>Metazoa</taxon>
        <taxon>Spiralia</taxon>
        <taxon>Lophotrochozoa</taxon>
        <taxon>Mollusca</taxon>
        <taxon>Gastropoda</taxon>
        <taxon>Heterobranchia</taxon>
        <taxon>Euthyneura</taxon>
        <taxon>Panpulmonata</taxon>
        <taxon>Sacoglossa</taxon>
        <taxon>Placobranchoidea</taxon>
        <taxon>Plakobranchidae</taxon>
        <taxon>Plakobranchus</taxon>
    </lineage>
</organism>
<comment type="similarity">
    <text evidence="2 7">Belongs to the nonaspanin (TM9SF) (TC 9.A.2) family.</text>
</comment>
<feature type="region of interest" description="Disordered" evidence="8">
    <location>
        <begin position="398"/>
        <end position="448"/>
    </location>
</feature>
<sequence>MLFIALVLNLCILQGLNAFYLPGLAAVTYCPRNQGGAEKSNENSCTTELPIYVNRLNTVENIVPYEYHNFDFCIPENDVAQSPAENLGQVVFGERIRPSKYKLNFSEEAKCIKVCEKSYKVGDKDQIEKLCFLKWGIHLNYQHHWIVDNMPITWCYDVERNSKFCSTGFPIGCYVTKFGKRKDACVTSEKFNLRDTYFVFNHVDITIEYHKLSPEDWGQSHEGFGARIVSAKLVPRSIDHQKEGPEGCDPVSPPLGIPGPALTKELKIKYTFSVTWIENPKVKWTSRWDYILESMPHTDIQWFSTMNSLVIVVFLSGILARIMLRTLRKDIARNNQMNNLDDALEEFGWKIVRYDVFRPPRKGMFLSVLVGNGTQLFVMTLITLENIRSRFEMACANVSTPSSQDSDSDTIIEGSSGSEFDLDESSDKDGAQVASTLRSRTDSPINGCGIPATDQGVGDFQWQYLVEDDLNPVE</sequence>
<comment type="caution">
    <text evidence="7">Lacks conserved residue(s) required for the propagation of feature annotation.</text>
</comment>
<keyword evidence="5 7" id="KW-1133">Transmembrane helix</keyword>
<protein>
    <recommendedName>
        <fullName evidence="7">Transmembrane 9 superfamily member</fullName>
    </recommendedName>
</protein>
<feature type="transmembrane region" description="Helical" evidence="7">
    <location>
        <begin position="363"/>
        <end position="384"/>
    </location>
</feature>
<dbReference type="PANTHER" id="PTHR10766">
    <property type="entry name" value="TRANSMEMBRANE 9 SUPERFAMILY PROTEIN"/>
    <property type="match status" value="1"/>
</dbReference>
<gene>
    <name evidence="9" type="ORF">PoB_002091600</name>
</gene>
<evidence type="ECO:0000256" key="1">
    <source>
        <dbReference type="ARBA" id="ARBA00004141"/>
    </source>
</evidence>
<name>A0AAV3ZES2_9GAST</name>
<evidence type="ECO:0000256" key="6">
    <source>
        <dbReference type="ARBA" id="ARBA00023136"/>
    </source>
</evidence>
<feature type="compositionally biased region" description="Polar residues" evidence="8">
    <location>
        <begin position="433"/>
        <end position="444"/>
    </location>
</feature>
<dbReference type="Pfam" id="PF02990">
    <property type="entry name" value="EMP70"/>
    <property type="match status" value="1"/>
</dbReference>
<evidence type="ECO:0000256" key="8">
    <source>
        <dbReference type="SAM" id="MobiDB-lite"/>
    </source>
</evidence>
<feature type="chain" id="PRO_5043089979" description="Transmembrane 9 superfamily member" evidence="7">
    <location>
        <begin position="19"/>
        <end position="474"/>
    </location>
</feature>
<keyword evidence="4 7" id="KW-0732">Signal</keyword>
<reference evidence="9 10" key="1">
    <citation type="journal article" date="2021" name="Elife">
        <title>Chloroplast acquisition without the gene transfer in kleptoplastic sea slugs, Plakobranchus ocellatus.</title>
        <authorList>
            <person name="Maeda T."/>
            <person name="Takahashi S."/>
            <person name="Yoshida T."/>
            <person name="Shimamura S."/>
            <person name="Takaki Y."/>
            <person name="Nagai Y."/>
            <person name="Toyoda A."/>
            <person name="Suzuki Y."/>
            <person name="Arimoto A."/>
            <person name="Ishii H."/>
            <person name="Satoh N."/>
            <person name="Nishiyama T."/>
            <person name="Hasebe M."/>
            <person name="Maruyama T."/>
            <person name="Minagawa J."/>
            <person name="Obokata J."/>
            <person name="Shigenobu S."/>
        </authorList>
    </citation>
    <scope>NUCLEOTIDE SEQUENCE [LARGE SCALE GENOMIC DNA]</scope>
</reference>
<feature type="signal peptide" evidence="7">
    <location>
        <begin position="1"/>
        <end position="18"/>
    </location>
</feature>
<dbReference type="PANTHER" id="PTHR10766:SF176">
    <property type="entry name" value="TRANSMEMBRANE 9 SUPERFAMILY MEMBER"/>
    <property type="match status" value="1"/>
</dbReference>